<dbReference type="Pfam" id="PF14054">
    <property type="entry name" value="DUF4249"/>
    <property type="match status" value="1"/>
</dbReference>
<name>A0ABS0I9Y7_9BACT</name>
<gene>
    <name evidence="1" type="ORF">I2H31_21805</name>
</gene>
<evidence type="ECO:0000313" key="2">
    <source>
        <dbReference type="Proteomes" id="UP000618931"/>
    </source>
</evidence>
<accession>A0ABS0I9Y7</accession>
<reference evidence="1 2" key="1">
    <citation type="submission" date="2020-11" db="EMBL/GenBank/DDBJ databases">
        <authorList>
            <person name="Kim M.K."/>
        </authorList>
    </citation>
    <scope>NUCLEOTIDE SEQUENCE [LARGE SCALE GENOMIC DNA]</scope>
    <source>
        <strain evidence="1 2">BT662</strain>
    </source>
</reference>
<comment type="caution">
    <text evidence="1">The sequence shown here is derived from an EMBL/GenBank/DDBJ whole genome shotgun (WGS) entry which is preliminary data.</text>
</comment>
<evidence type="ECO:0000313" key="1">
    <source>
        <dbReference type="EMBL" id="MBF9223755.1"/>
    </source>
</evidence>
<dbReference type="EMBL" id="JADQDM010000018">
    <property type="protein sequence ID" value="MBF9223755.1"/>
    <property type="molecule type" value="Genomic_DNA"/>
</dbReference>
<organism evidence="1 2">
    <name type="scientific">Hymenobacter ruricola</name>
    <dbReference type="NCBI Taxonomy" id="2791023"/>
    <lineage>
        <taxon>Bacteria</taxon>
        <taxon>Pseudomonadati</taxon>
        <taxon>Bacteroidota</taxon>
        <taxon>Cytophagia</taxon>
        <taxon>Cytophagales</taxon>
        <taxon>Hymenobacteraceae</taxon>
        <taxon>Hymenobacter</taxon>
    </lineage>
</organism>
<dbReference type="InterPro" id="IPR025345">
    <property type="entry name" value="DUF4249"/>
</dbReference>
<dbReference type="PROSITE" id="PS51257">
    <property type="entry name" value="PROKAR_LIPOPROTEIN"/>
    <property type="match status" value="1"/>
</dbReference>
<keyword evidence="2" id="KW-1185">Reference proteome</keyword>
<protein>
    <submittedName>
        <fullName evidence="1">DUF4249 domain-containing protein</fullName>
    </submittedName>
</protein>
<dbReference type="RefSeq" id="WP_196295182.1">
    <property type="nucleotide sequence ID" value="NZ_JADQDM010000018.1"/>
</dbReference>
<sequence>MKAFSLSARRALLWGLAVLLGSCTDPYMPDVITSPEALMVVDGYLNSQGVTTIRLSRAYGIAAKTAPPAETRATVYIEDEGGARVVLRESSTAGTYVSDNVTLNPARNVRLHFRTATGKEYASDYVPVKTTPPIDAVKWRIENNDLNIYVDTHDDTSASQYYRWETDETWEIYPVYSPGIEYSNGGIRPISARLPSICWGNQRSNAVHIAKTTGLTKDVVADFPLRRLPANSERFYSRYSILVQQQVLTRPEFEYWTLLRKNTESIGSLFDPQPSQLTGNVHCLSSPAEAVLGYVGAHSLVEKRIFISRADLPRDQRVLTGYEACVPPDTVYISGPRAARSPEATILRNAFLSQLYLPLGYVVNNGSTGYTAKPRDCIDCRTRGASVKPSFWP</sequence>
<dbReference type="Proteomes" id="UP000618931">
    <property type="component" value="Unassembled WGS sequence"/>
</dbReference>
<proteinExistence type="predicted"/>